<reference evidence="1" key="1">
    <citation type="submission" date="2014-09" db="EMBL/GenBank/DDBJ databases">
        <authorList>
            <person name="Magalhaes I.L.F."/>
            <person name="Oliveira U."/>
            <person name="Santos F.R."/>
            <person name="Vidigal T.H.D.A."/>
            <person name="Brescovit A.D."/>
            <person name="Santos A.J."/>
        </authorList>
    </citation>
    <scope>NUCLEOTIDE SEQUENCE</scope>
    <source>
        <tissue evidence="1">Shoot tissue taken approximately 20 cm above the soil surface</tissue>
    </source>
</reference>
<evidence type="ECO:0000313" key="1">
    <source>
        <dbReference type="EMBL" id="JAD41203.1"/>
    </source>
</evidence>
<accession>A0A0A8ZU62</accession>
<reference evidence="1" key="2">
    <citation type="journal article" date="2015" name="Data Brief">
        <title>Shoot transcriptome of the giant reed, Arundo donax.</title>
        <authorList>
            <person name="Barrero R.A."/>
            <person name="Guerrero F.D."/>
            <person name="Moolhuijzen P."/>
            <person name="Goolsby J.A."/>
            <person name="Tidwell J."/>
            <person name="Bellgard S.E."/>
            <person name="Bellgard M.I."/>
        </authorList>
    </citation>
    <scope>NUCLEOTIDE SEQUENCE</scope>
    <source>
        <tissue evidence="1">Shoot tissue taken approximately 20 cm above the soil surface</tissue>
    </source>
</reference>
<name>A0A0A8ZU62_ARUDO</name>
<protein>
    <submittedName>
        <fullName evidence="1">Uncharacterized protein</fullName>
    </submittedName>
</protein>
<sequence length="51" mass="5942">MVQIHDTSRIAKVHEQQQRRNLQQFLLVRLSSPRLHCMIVLSLAYLGNGEI</sequence>
<organism evidence="1">
    <name type="scientific">Arundo donax</name>
    <name type="common">Giant reed</name>
    <name type="synonym">Donax arundinaceus</name>
    <dbReference type="NCBI Taxonomy" id="35708"/>
    <lineage>
        <taxon>Eukaryota</taxon>
        <taxon>Viridiplantae</taxon>
        <taxon>Streptophyta</taxon>
        <taxon>Embryophyta</taxon>
        <taxon>Tracheophyta</taxon>
        <taxon>Spermatophyta</taxon>
        <taxon>Magnoliopsida</taxon>
        <taxon>Liliopsida</taxon>
        <taxon>Poales</taxon>
        <taxon>Poaceae</taxon>
        <taxon>PACMAD clade</taxon>
        <taxon>Arundinoideae</taxon>
        <taxon>Arundineae</taxon>
        <taxon>Arundo</taxon>
    </lineage>
</organism>
<proteinExistence type="predicted"/>
<dbReference type="AlphaFoldDB" id="A0A0A8ZU62"/>
<dbReference type="EMBL" id="GBRH01256692">
    <property type="protein sequence ID" value="JAD41203.1"/>
    <property type="molecule type" value="Transcribed_RNA"/>
</dbReference>